<reference evidence="1" key="1">
    <citation type="submission" date="2013-01" db="EMBL/GenBank/DDBJ databases">
        <title>Genome assembly of Mariniradius saccharolyticus AK6.</title>
        <authorList>
            <person name="Vaidya B."/>
            <person name="Khatri I."/>
            <person name="Tanuku N.R.S."/>
            <person name="Subramanian S."/>
            <person name="Pinnaka A."/>
        </authorList>
    </citation>
    <scope>NUCLEOTIDE SEQUENCE [LARGE SCALE GENOMIC DNA]</scope>
    <source>
        <strain evidence="1">AK6</strain>
    </source>
</reference>
<evidence type="ECO:0000313" key="2">
    <source>
        <dbReference type="Proteomes" id="UP000010953"/>
    </source>
</evidence>
<gene>
    <name evidence="1" type="ORF">C943_01810</name>
</gene>
<keyword evidence="2" id="KW-1185">Reference proteome</keyword>
<proteinExistence type="predicted"/>
<sequence>MVFFMGILIWVSGAKIGRNEIANEGWGMRYEELGGFT</sequence>
<dbReference type="InParanoid" id="M7Y3P4"/>
<dbReference type="AlphaFoldDB" id="M7Y3P4"/>
<protein>
    <submittedName>
        <fullName evidence="1">Uncharacterized protein</fullName>
    </submittedName>
</protein>
<evidence type="ECO:0000313" key="1">
    <source>
        <dbReference type="EMBL" id="EMS31851.1"/>
    </source>
</evidence>
<accession>M7Y3P4</accession>
<name>M7Y3P4_9BACT</name>
<dbReference type="EMBL" id="AMZY02000017">
    <property type="protein sequence ID" value="EMS31851.1"/>
    <property type="molecule type" value="Genomic_DNA"/>
</dbReference>
<dbReference type="Proteomes" id="UP000010953">
    <property type="component" value="Unassembled WGS sequence"/>
</dbReference>
<organism evidence="1 2">
    <name type="scientific">Mariniradius saccharolyticus AK6</name>
    <dbReference type="NCBI Taxonomy" id="1239962"/>
    <lineage>
        <taxon>Bacteria</taxon>
        <taxon>Pseudomonadati</taxon>
        <taxon>Bacteroidota</taxon>
        <taxon>Cytophagia</taxon>
        <taxon>Cytophagales</taxon>
        <taxon>Cyclobacteriaceae</taxon>
        <taxon>Mariniradius</taxon>
    </lineage>
</organism>
<dbReference type="STRING" id="1239962.C943_01810"/>
<comment type="caution">
    <text evidence="1">The sequence shown here is derived from an EMBL/GenBank/DDBJ whole genome shotgun (WGS) entry which is preliminary data.</text>
</comment>